<dbReference type="Proteomes" id="UP000194127">
    <property type="component" value="Unassembled WGS sequence"/>
</dbReference>
<evidence type="ECO:0000256" key="2">
    <source>
        <dbReference type="PROSITE-ProRule" id="PRU00235"/>
    </source>
</evidence>
<organism evidence="3 4">
    <name type="scientific">Postia placenta MAD-698-R-SB12</name>
    <dbReference type="NCBI Taxonomy" id="670580"/>
    <lineage>
        <taxon>Eukaryota</taxon>
        <taxon>Fungi</taxon>
        <taxon>Dikarya</taxon>
        <taxon>Basidiomycota</taxon>
        <taxon>Agaricomycotina</taxon>
        <taxon>Agaricomycetes</taxon>
        <taxon>Polyporales</taxon>
        <taxon>Adustoporiaceae</taxon>
        <taxon>Rhodonia</taxon>
    </lineage>
</organism>
<feature type="repeat" description="RCC1" evidence="2">
    <location>
        <begin position="328"/>
        <end position="382"/>
    </location>
</feature>
<feature type="repeat" description="RCC1" evidence="2">
    <location>
        <begin position="227"/>
        <end position="285"/>
    </location>
</feature>
<dbReference type="AlphaFoldDB" id="A0A1X6NE03"/>
<sequence>MPSLRLLAAGSNAQGQLGTGSLEDAHSFTPCLFAGYPAGSLPPGTLAISQIACGANHTLALLQRQVEPDATPVSELWGCGDGRRGQLGPSYLTDVGASADKTSTAVFQKLDLQLDRTVGADSLHAYVPRLVAAGWETSYVVVSRAGCSDVLISMGADDYGDLGVGGAKGKGVMGRPVHLVDLRGLFAQHAGEAEVDGGSFTVRSLAAGPHHVVVNLETVHDHEFMQSLLVGWGAGRHGQLDGFERTPGKASPFYTAPRPIPLAPNAPAVVSIALGNQHSVFLDASGRLSGCGSDRKGQLRDLRTLANVTDVACTWNGSYLVMKDIEGWRILSTGSNNKGQLGRGDFRDASSLVGVQFQCTDHTCQLKKIACGSEHILCLLTRNAGEATQAEVWGWGWNEHGNLGLDSTEDQNRPLCVWSSASAIGTASHAVGIWCGNGTSWIAVEQ</sequence>
<evidence type="ECO:0000256" key="1">
    <source>
        <dbReference type="ARBA" id="ARBA00022737"/>
    </source>
</evidence>
<proteinExistence type="predicted"/>
<gene>
    <name evidence="3" type="ORF">POSPLADRAFT_1030101</name>
</gene>
<feature type="repeat" description="RCC1" evidence="2">
    <location>
        <begin position="4"/>
        <end position="64"/>
    </location>
</feature>
<dbReference type="PANTHER" id="PTHR22870">
    <property type="entry name" value="REGULATOR OF CHROMOSOME CONDENSATION"/>
    <property type="match status" value="1"/>
</dbReference>
<keyword evidence="1" id="KW-0677">Repeat</keyword>
<dbReference type="InterPro" id="IPR000408">
    <property type="entry name" value="Reg_chr_condens"/>
</dbReference>
<keyword evidence="4" id="KW-1185">Reference proteome</keyword>
<accession>A0A1X6NE03</accession>
<protein>
    <submittedName>
        <fullName evidence="3">Uncharacterized protein</fullName>
    </submittedName>
</protein>
<dbReference type="EMBL" id="KZ110591">
    <property type="protein sequence ID" value="OSX66848.1"/>
    <property type="molecule type" value="Genomic_DNA"/>
</dbReference>
<dbReference type="SUPFAM" id="SSF50985">
    <property type="entry name" value="RCC1/BLIP-II"/>
    <property type="match status" value="2"/>
</dbReference>
<dbReference type="PROSITE" id="PS00626">
    <property type="entry name" value="RCC1_2"/>
    <property type="match status" value="1"/>
</dbReference>
<feature type="repeat" description="RCC1" evidence="2">
    <location>
        <begin position="390"/>
        <end position="446"/>
    </location>
</feature>
<dbReference type="RefSeq" id="XP_024343642.1">
    <property type="nucleotide sequence ID" value="XM_024476714.1"/>
</dbReference>
<evidence type="ECO:0000313" key="3">
    <source>
        <dbReference type="EMBL" id="OSX66848.1"/>
    </source>
</evidence>
<dbReference type="PANTHER" id="PTHR22870:SF466">
    <property type="entry name" value="ANKYRIN REPEAT-CONTAINING PROTEIN"/>
    <property type="match status" value="1"/>
</dbReference>
<name>A0A1X6NE03_9APHY</name>
<dbReference type="InterPro" id="IPR009091">
    <property type="entry name" value="RCC1/BLIP-II"/>
</dbReference>
<dbReference type="Pfam" id="PF00415">
    <property type="entry name" value="RCC1"/>
    <property type="match status" value="2"/>
</dbReference>
<dbReference type="GeneID" id="36321665"/>
<dbReference type="InterPro" id="IPR051210">
    <property type="entry name" value="Ub_ligase/GEF_domain"/>
</dbReference>
<dbReference type="Pfam" id="PF13540">
    <property type="entry name" value="RCC1_2"/>
    <property type="match status" value="1"/>
</dbReference>
<dbReference type="OrthoDB" id="5370059at2759"/>
<evidence type="ECO:0000313" key="4">
    <source>
        <dbReference type="Proteomes" id="UP000194127"/>
    </source>
</evidence>
<dbReference type="STRING" id="670580.A0A1X6NE03"/>
<reference evidence="3 4" key="1">
    <citation type="submission" date="2017-04" db="EMBL/GenBank/DDBJ databases">
        <title>Genome Sequence of the Model Brown-Rot Fungus Postia placenta SB12.</title>
        <authorList>
            <consortium name="DOE Joint Genome Institute"/>
            <person name="Gaskell J."/>
            <person name="Kersten P."/>
            <person name="Larrondo L.F."/>
            <person name="Canessa P."/>
            <person name="Martinez D."/>
            <person name="Hibbett D."/>
            <person name="Schmoll M."/>
            <person name="Kubicek C.P."/>
            <person name="Martinez A.T."/>
            <person name="Yadav J."/>
            <person name="Master E."/>
            <person name="Magnuson J.K."/>
            <person name="James T."/>
            <person name="Yaver D."/>
            <person name="Berka R."/>
            <person name="Labutti K."/>
            <person name="Lipzen A."/>
            <person name="Aerts A."/>
            <person name="Barry K."/>
            <person name="Henrissat B."/>
            <person name="Blanchette R."/>
            <person name="Grigoriev I."/>
            <person name="Cullen D."/>
        </authorList>
    </citation>
    <scope>NUCLEOTIDE SEQUENCE [LARGE SCALE GENOMIC DNA]</scope>
    <source>
        <strain evidence="3 4">MAD-698-R-SB12</strain>
    </source>
</reference>
<dbReference type="PROSITE" id="PS50012">
    <property type="entry name" value="RCC1_3"/>
    <property type="match status" value="4"/>
</dbReference>
<dbReference type="Gene3D" id="2.130.10.30">
    <property type="entry name" value="Regulator of chromosome condensation 1/beta-lactamase-inhibitor protein II"/>
    <property type="match status" value="2"/>
</dbReference>